<accession>A0A645F7P9</accession>
<proteinExistence type="predicted"/>
<sequence>MAQSGSKDSHKILATRGYLEFLQNSHQLSSERKTEQLKAILPLITRTEEKRLALAVAKDLKGPEALGFLVPCMNEPALVEDASAALIKVAIGKKDKLPAEERVKALRLVIEKSSDAQTKAEAQKLIQ</sequence>
<protein>
    <recommendedName>
        <fullName evidence="2">HEAT repeat domain-containing protein</fullName>
    </recommendedName>
</protein>
<dbReference type="AlphaFoldDB" id="A0A645F7P9"/>
<comment type="caution">
    <text evidence="1">The sequence shown here is derived from an EMBL/GenBank/DDBJ whole genome shotgun (WGS) entry which is preliminary data.</text>
</comment>
<reference evidence="1" key="1">
    <citation type="submission" date="2019-08" db="EMBL/GenBank/DDBJ databases">
        <authorList>
            <person name="Kucharzyk K."/>
            <person name="Murdoch R.W."/>
            <person name="Higgins S."/>
            <person name="Loffler F."/>
        </authorList>
    </citation>
    <scope>NUCLEOTIDE SEQUENCE</scope>
</reference>
<name>A0A645F7P9_9ZZZZ</name>
<dbReference type="EMBL" id="VSSQ01056393">
    <property type="protein sequence ID" value="MPN10247.1"/>
    <property type="molecule type" value="Genomic_DNA"/>
</dbReference>
<evidence type="ECO:0000313" key="1">
    <source>
        <dbReference type="EMBL" id="MPN10247.1"/>
    </source>
</evidence>
<evidence type="ECO:0008006" key="2">
    <source>
        <dbReference type="Google" id="ProtNLM"/>
    </source>
</evidence>
<gene>
    <name evidence="1" type="ORF">SDC9_157542</name>
</gene>
<organism evidence="1">
    <name type="scientific">bioreactor metagenome</name>
    <dbReference type="NCBI Taxonomy" id="1076179"/>
    <lineage>
        <taxon>unclassified sequences</taxon>
        <taxon>metagenomes</taxon>
        <taxon>ecological metagenomes</taxon>
    </lineage>
</organism>